<organism evidence="1 2">
    <name type="scientific">Nonlabens dokdonensis</name>
    <dbReference type="NCBI Taxonomy" id="328515"/>
    <lineage>
        <taxon>Bacteria</taxon>
        <taxon>Pseudomonadati</taxon>
        <taxon>Bacteroidota</taxon>
        <taxon>Flavobacteriia</taxon>
        <taxon>Flavobacteriales</taxon>
        <taxon>Flavobacteriaceae</taxon>
        <taxon>Nonlabens</taxon>
    </lineage>
</organism>
<comment type="caution">
    <text evidence="1">The sequence shown here is derived from an EMBL/GenBank/DDBJ whole genome shotgun (WGS) entry which is preliminary data.</text>
</comment>
<dbReference type="EMBL" id="QKZR01000001">
    <property type="protein sequence ID" value="PZX44300.1"/>
    <property type="molecule type" value="Genomic_DNA"/>
</dbReference>
<dbReference type="Proteomes" id="UP000248584">
    <property type="component" value="Unassembled WGS sequence"/>
</dbReference>
<dbReference type="RefSeq" id="WP_041567013.1">
    <property type="nucleotide sequence ID" value="NZ_QKZR01000001.1"/>
</dbReference>
<protein>
    <submittedName>
        <fullName evidence="1">Uncharacterized protein</fullName>
    </submittedName>
</protein>
<gene>
    <name evidence="1" type="ORF">LX97_01311</name>
</gene>
<accession>A0ABX5Q2T3</accession>
<evidence type="ECO:0000313" key="1">
    <source>
        <dbReference type="EMBL" id="PZX44300.1"/>
    </source>
</evidence>
<reference evidence="1 2" key="1">
    <citation type="submission" date="2018-06" db="EMBL/GenBank/DDBJ databases">
        <title>Genomic Encyclopedia of Archaeal and Bacterial Type Strains, Phase II (KMG-II): from individual species to whole genera.</title>
        <authorList>
            <person name="Goeker M."/>
        </authorList>
    </citation>
    <scope>NUCLEOTIDE SEQUENCE [LARGE SCALE GENOMIC DNA]</scope>
    <source>
        <strain evidence="1 2">DSM 17205</strain>
    </source>
</reference>
<name>A0ABX5Q2T3_9FLAO</name>
<evidence type="ECO:0000313" key="2">
    <source>
        <dbReference type="Proteomes" id="UP000248584"/>
    </source>
</evidence>
<keyword evidence="2" id="KW-1185">Reference proteome</keyword>
<proteinExistence type="predicted"/>
<sequence>MKQYSINLEYSPSLDSDINQTLGLKISYDRYISILTLGIDVKPLTSFDQSTVFLTPKIGFNIYGWFHLSYGRNINLTNINLRNIGENMLILKILNNHPLSSGYDRSPKVSF</sequence>